<dbReference type="GO" id="GO:0004497">
    <property type="term" value="F:monooxygenase activity"/>
    <property type="evidence" value="ECO:0007669"/>
    <property type="project" value="TreeGrafter"/>
</dbReference>
<dbReference type="OrthoDB" id="74360at2759"/>
<dbReference type="InterPro" id="IPR036188">
    <property type="entry name" value="FAD/NAD-bd_sf"/>
</dbReference>
<dbReference type="Pfam" id="PF13738">
    <property type="entry name" value="Pyr_redox_3"/>
    <property type="match status" value="1"/>
</dbReference>
<evidence type="ECO:0000256" key="1">
    <source>
        <dbReference type="ARBA" id="ARBA00023002"/>
    </source>
</evidence>
<evidence type="ECO:0000313" key="2">
    <source>
        <dbReference type="EMBL" id="KAF7310130.1"/>
    </source>
</evidence>
<comment type="caution">
    <text evidence="2">The sequence shown here is derived from an EMBL/GenBank/DDBJ whole genome shotgun (WGS) entry which is preliminary data.</text>
</comment>
<dbReference type="Gene3D" id="3.50.50.60">
    <property type="entry name" value="FAD/NAD(P)-binding domain"/>
    <property type="match status" value="1"/>
</dbReference>
<keyword evidence="3" id="KW-1185">Reference proteome</keyword>
<dbReference type="EMBL" id="JACAZF010000003">
    <property type="protein sequence ID" value="KAF7310130.1"/>
    <property type="molecule type" value="Genomic_DNA"/>
</dbReference>
<gene>
    <name evidence="2" type="ORF">MIND_00386400</name>
</gene>
<dbReference type="InterPro" id="IPR050982">
    <property type="entry name" value="Auxin_biosynth/cation_transpt"/>
</dbReference>
<evidence type="ECO:0000313" key="3">
    <source>
        <dbReference type="Proteomes" id="UP000636479"/>
    </source>
</evidence>
<keyword evidence="1" id="KW-0560">Oxidoreductase</keyword>
<evidence type="ECO:0008006" key="4">
    <source>
        <dbReference type="Google" id="ProtNLM"/>
    </source>
</evidence>
<accession>A0A8H6T182</accession>
<dbReference type="RefSeq" id="XP_037223580.1">
    <property type="nucleotide sequence ID" value="XM_037360695.1"/>
</dbReference>
<organism evidence="2 3">
    <name type="scientific">Mycena indigotica</name>
    <dbReference type="NCBI Taxonomy" id="2126181"/>
    <lineage>
        <taxon>Eukaryota</taxon>
        <taxon>Fungi</taxon>
        <taxon>Dikarya</taxon>
        <taxon>Basidiomycota</taxon>
        <taxon>Agaricomycotina</taxon>
        <taxon>Agaricomycetes</taxon>
        <taxon>Agaricomycetidae</taxon>
        <taxon>Agaricales</taxon>
        <taxon>Marasmiineae</taxon>
        <taxon>Mycenaceae</taxon>
        <taxon>Mycena</taxon>
    </lineage>
</organism>
<dbReference type="GO" id="GO:0050660">
    <property type="term" value="F:flavin adenine dinucleotide binding"/>
    <property type="evidence" value="ECO:0007669"/>
    <property type="project" value="TreeGrafter"/>
</dbReference>
<dbReference type="SUPFAM" id="SSF51905">
    <property type="entry name" value="FAD/NAD(P)-binding domain"/>
    <property type="match status" value="2"/>
</dbReference>
<dbReference type="PRINTS" id="PR00411">
    <property type="entry name" value="PNDRDTASEI"/>
</dbReference>
<dbReference type="Proteomes" id="UP000636479">
    <property type="component" value="Unassembled WGS sequence"/>
</dbReference>
<dbReference type="PANTHER" id="PTHR43539">
    <property type="entry name" value="FLAVIN-BINDING MONOOXYGENASE-LIKE PROTEIN (AFU_ORTHOLOGUE AFUA_4G09220)"/>
    <property type="match status" value="1"/>
</dbReference>
<reference evidence="2" key="1">
    <citation type="submission" date="2020-05" db="EMBL/GenBank/DDBJ databases">
        <title>Mycena genomes resolve the evolution of fungal bioluminescence.</title>
        <authorList>
            <person name="Tsai I.J."/>
        </authorList>
    </citation>
    <scope>NUCLEOTIDE SEQUENCE</scope>
    <source>
        <strain evidence="2">171206Taipei</strain>
    </source>
</reference>
<name>A0A8H6T182_9AGAR</name>
<proteinExistence type="predicted"/>
<protein>
    <recommendedName>
        <fullName evidence="4">Flavin-containing monooxygenase</fullName>
    </recommendedName>
</protein>
<dbReference type="AlphaFoldDB" id="A0A8H6T182"/>
<dbReference type="GeneID" id="59343211"/>
<sequence length="609" mass="65772">MATDHLTVYPLPTLDRLGVAASALPEAPDVPAIVGAWLTALGAAASSPSPDISGLFIPDSHWRDILALTWDFRTFNGRDAVQAFAADRLKLVDAGSIKPVPGAMLMKPMPDLVWINAMFSFTTAQGIAFGIVRLVPASATEWKAHVVFTNLENLKAHPEQIGALRDGAPNHGKWVSGREKALAAYETESPTVLVIGGGQSGLNLAARLKVLGVRTLIVEKNARIGDNWRERYEALCLHDPVWYNHQPYFPFPTTWPVYTPAKKLGNWLENYADVLELDVWTAATVLSAAPDANGRWSVTVSRAGKPDRTFTGVPHVVFATGIGAGEGRVPEYPGAGEFKGTIIHSTQHKRAADFAGKKVVVVGACTSAHDIASELVEQGVDVTMYQRSPTYVISQKTLAQHMMRPIYWEGGPPTDVADKLAASFPHLASIELNRRRTSALAGADKALLDGLRARGFKLNNGVMDAGLLMSAVTRVGGYYMDVGASQLIIDGKIKLKADSLLASYTPTGLSFEDGSALDADVVIYATGFGDVSAFIRKLCGDKIADTIRPVWGLDKEGEMNGAWRDLGVKGLWYMTGNLSMSRFHSKHVALQIKAIEEGILKDGERYSLA</sequence>
<dbReference type="PANTHER" id="PTHR43539:SF26">
    <property type="entry name" value="MONOOXYGENASE, PUTATIVE-RELATED"/>
    <property type="match status" value="1"/>
</dbReference>